<evidence type="ECO:0000313" key="9">
    <source>
        <dbReference type="Proteomes" id="UP000199041"/>
    </source>
</evidence>
<evidence type="ECO:0000256" key="1">
    <source>
        <dbReference type="ARBA" id="ARBA00004429"/>
    </source>
</evidence>
<evidence type="ECO:0000313" key="8">
    <source>
        <dbReference type="EMBL" id="SEA66563.1"/>
    </source>
</evidence>
<feature type="transmembrane region" description="Helical" evidence="6">
    <location>
        <begin position="144"/>
        <end position="167"/>
    </location>
</feature>
<dbReference type="GO" id="GO:0022857">
    <property type="term" value="F:transmembrane transporter activity"/>
    <property type="evidence" value="ECO:0007669"/>
    <property type="project" value="InterPro"/>
</dbReference>
<sequence length="430" mass="47293">MTKNRVPLTTKKYYILFAFLTTIFLMWGLALTLMDVLNKHFQTELHLTKSKSSLIQLATFGAYSLIALPAGIYMKKFGYRKAILGGLFLFAAGAFLFIPAANQSSFTLFLMALFVLASGMASLETVAHPYVAALGDQRTSDQRINFAQSFNGLGGVIGPAIGSFFLLKAEQDSLNGLSTVKTLYVSIGCVIALMGLIFACSPFSRVTTSSFHPAAGSAVRAQGYTNVDVHRLKDLLHQPHFIFAVLAQFFNVAAQAGTWAYFINYGEEIMHFSAEHAGYFFSLSILLLVIGRFTGTFLMRYIKPYLLLSIFAFCNILMCLLVARGAGWGSFIALLMINFFFSIMYPTIFSLGLKDLGPLTQQASSYIVMGFIGGALFPPLMGLIANQHIAAAYLLPVICYAVIFLFGIKYPRLNKNALLHASRKIEQTPI</sequence>
<dbReference type="STRING" id="551991.SAMN05192529_1424"/>
<dbReference type="InterPro" id="IPR011701">
    <property type="entry name" value="MFS"/>
</dbReference>
<proteinExistence type="predicted"/>
<name>A0A1H4D1A9_9BACT</name>
<dbReference type="PANTHER" id="PTHR43702:SF3">
    <property type="entry name" value="PROTEIN TSGA"/>
    <property type="match status" value="1"/>
</dbReference>
<comment type="subcellular location">
    <subcellularLocation>
        <location evidence="1">Cell inner membrane</location>
        <topology evidence="1">Multi-pass membrane protein</topology>
    </subcellularLocation>
</comment>
<feature type="transmembrane region" description="Helical" evidence="6">
    <location>
        <begin position="305"/>
        <end position="325"/>
    </location>
</feature>
<protein>
    <submittedName>
        <fullName evidence="8">MFS transporter, FHS family, L-fucose permease</fullName>
    </submittedName>
</protein>
<dbReference type="GO" id="GO:0005886">
    <property type="term" value="C:plasma membrane"/>
    <property type="evidence" value="ECO:0007669"/>
    <property type="project" value="UniProtKB-SubCell"/>
</dbReference>
<keyword evidence="2" id="KW-1003">Cell membrane</keyword>
<reference evidence="8 9" key="1">
    <citation type="submission" date="2016-10" db="EMBL/GenBank/DDBJ databases">
        <authorList>
            <person name="de Groot N.N."/>
        </authorList>
    </citation>
    <scope>NUCLEOTIDE SEQUENCE [LARGE SCALE GENOMIC DNA]</scope>
    <source>
        <strain evidence="8 9">Vu-144</strain>
    </source>
</reference>
<dbReference type="PROSITE" id="PS50850">
    <property type="entry name" value="MFS"/>
    <property type="match status" value="1"/>
</dbReference>
<dbReference type="OrthoDB" id="9786665at2"/>
<feature type="transmembrane region" description="Helical" evidence="6">
    <location>
        <begin position="12"/>
        <end position="34"/>
    </location>
</feature>
<feature type="transmembrane region" description="Helical" evidence="6">
    <location>
        <begin position="241"/>
        <end position="262"/>
    </location>
</feature>
<feature type="transmembrane region" description="Helical" evidence="6">
    <location>
        <begin position="390"/>
        <end position="408"/>
    </location>
</feature>
<feature type="transmembrane region" description="Helical" evidence="6">
    <location>
        <begin position="54"/>
        <end position="73"/>
    </location>
</feature>
<dbReference type="Proteomes" id="UP000199041">
    <property type="component" value="Unassembled WGS sequence"/>
</dbReference>
<dbReference type="Gene3D" id="1.20.1250.20">
    <property type="entry name" value="MFS general substrate transporter like domains"/>
    <property type="match status" value="2"/>
</dbReference>
<accession>A0A1H4D1A9</accession>
<feature type="transmembrane region" description="Helical" evidence="6">
    <location>
        <begin position="182"/>
        <end position="200"/>
    </location>
</feature>
<gene>
    <name evidence="8" type="ORF">SAMN05192529_1424</name>
</gene>
<keyword evidence="3 6" id="KW-0812">Transmembrane</keyword>
<dbReference type="AlphaFoldDB" id="A0A1H4D1A9"/>
<evidence type="ECO:0000256" key="3">
    <source>
        <dbReference type="ARBA" id="ARBA00022692"/>
    </source>
</evidence>
<evidence type="ECO:0000256" key="5">
    <source>
        <dbReference type="ARBA" id="ARBA00023136"/>
    </source>
</evidence>
<evidence type="ECO:0000256" key="6">
    <source>
        <dbReference type="SAM" id="Phobius"/>
    </source>
</evidence>
<organism evidence="8 9">
    <name type="scientific">Arachidicoccus rhizosphaerae</name>
    <dbReference type="NCBI Taxonomy" id="551991"/>
    <lineage>
        <taxon>Bacteria</taxon>
        <taxon>Pseudomonadati</taxon>
        <taxon>Bacteroidota</taxon>
        <taxon>Chitinophagia</taxon>
        <taxon>Chitinophagales</taxon>
        <taxon>Chitinophagaceae</taxon>
        <taxon>Arachidicoccus</taxon>
    </lineage>
</organism>
<evidence type="ECO:0000259" key="7">
    <source>
        <dbReference type="PROSITE" id="PS50850"/>
    </source>
</evidence>
<feature type="transmembrane region" description="Helical" evidence="6">
    <location>
        <begin position="106"/>
        <end position="123"/>
    </location>
</feature>
<evidence type="ECO:0000256" key="2">
    <source>
        <dbReference type="ARBA" id="ARBA00022475"/>
    </source>
</evidence>
<keyword evidence="9" id="KW-1185">Reference proteome</keyword>
<feature type="transmembrane region" description="Helical" evidence="6">
    <location>
        <begin position="365"/>
        <end position="384"/>
    </location>
</feature>
<dbReference type="InterPro" id="IPR050375">
    <property type="entry name" value="MFS_TsgA-like"/>
</dbReference>
<dbReference type="SUPFAM" id="SSF103473">
    <property type="entry name" value="MFS general substrate transporter"/>
    <property type="match status" value="1"/>
</dbReference>
<dbReference type="InterPro" id="IPR020846">
    <property type="entry name" value="MFS_dom"/>
</dbReference>
<feature type="transmembrane region" description="Helical" evidence="6">
    <location>
        <begin position="331"/>
        <end position="353"/>
    </location>
</feature>
<dbReference type="EMBL" id="FNQY01000042">
    <property type="protein sequence ID" value="SEA66563.1"/>
    <property type="molecule type" value="Genomic_DNA"/>
</dbReference>
<dbReference type="CDD" id="cd17394">
    <property type="entry name" value="MFS_FucP_like"/>
    <property type="match status" value="1"/>
</dbReference>
<feature type="transmembrane region" description="Helical" evidence="6">
    <location>
        <begin position="277"/>
        <end position="298"/>
    </location>
</feature>
<feature type="transmembrane region" description="Helical" evidence="6">
    <location>
        <begin position="82"/>
        <end position="100"/>
    </location>
</feature>
<keyword evidence="4 6" id="KW-1133">Transmembrane helix</keyword>
<feature type="domain" description="Major facilitator superfamily (MFS) profile" evidence="7">
    <location>
        <begin position="16"/>
        <end position="414"/>
    </location>
</feature>
<dbReference type="InterPro" id="IPR036259">
    <property type="entry name" value="MFS_trans_sf"/>
</dbReference>
<dbReference type="PANTHER" id="PTHR43702">
    <property type="entry name" value="L-FUCOSE-PROTON SYMPORTER"/>
    <property type="match status" value="1"/>
</dbReference>
<evidence type="ECO:0000256" key="4">
    <source>
        <dbReference type="ARBA" id="ARBA00022989"/>
    </source>
</evidence>
<dbReference type="Pfam" id="PF07690">
    <property type="entry name" value="MFS_1"/>
    <property type="match status" value="1"/>
</dbReference>
<keyword evidence="5 6" id="KW-0472">Membrane</keyword>